<reference evidence="5" key="1">
    <citation type="submission" date="2022-12" db="EMBL/GenBank/DDBJ databases">
        <authorList>
            <person name="Petersen C."/>
        </authorList>
    </citation>
    <scope>NUCLEOTIDE SEQUENCE</scope>
    <source>
        <strain evidence="5">IBT 3081</strain>
    </source>
</reference>
<dbReference type="GeneID" id="81457927"/>
<dbReference type="Pfam" id="PF15811">
    <property type="entry name" value="SVIP"/>
    <property type="match status" value="1"/>
</dbReference>
<evidence type="ECO:0000256" key="3">
    <source>
        <dbReference type="ARBA" id="ARBA00023288"/>
    </source>
</evidence>
<name>A0A9W9SR33_9EURO</name>
<feature type="compositionally biased region" description="Polar residues" evidence="4">
    <location>
        <begin position="51"/>
        <end position="61"/>
    </location>
</feature>
<dbReference type="RefSeq" id="XP_056582879.1">
    <property type="nucleotide sequence ID" value="XM_056718744.1"/>
</dbReference>
<evidence type="ECO:0000256" key="2">
    <source>
        <dbReference type="ARBA" id="ARBA00023139"/>
    </source>
</evidence>
<gene>
    <name evidence="5" type="ORF">N7517_001014</name>
</gene>
<dbReference type="EMBL" id="JAPZBT010000001">
    <property type="protein sequence ID" value="KAJ5383103.1"/>
    <property type="molecule type" value="Genomic_DNA"/>
</dbReference>
<proteinExistence type="predicted"/>
<dbReference type="OrthoDB" id="5415072at2759"/>
<keyword evidence="6" id="KW-1185">Reference proteome</keyword>
<reference evidence="5" key="2">
    <citation type="journal article" date="2023" name="IMA Fungus">
        <title>Comparative genomic study of the Penicillium genus elucidates a diverse pangenome and 15 lateral gene transfer events.</title>
        <authorList>
            <person name="Petersen C."/>
            <person name="Sorensen T."/>
            <person name="Nielsen M.R."/>
            <person name="Sondergaard T.E."/>
            <person name="Sorensen J.L."/>
            <person name="Fitzpatrick D.A."/>
            <person name="Frisvad J.C."/>
            <person name="Nielsen K.L."/>
        </authorList>
    </citation>
    <scope>NUCLEOTIDE SEQUENCE</scope>
    <source>
        <strain evidence="5">IBT 3081</strain>
    </source>
</reference>
<evidence type="ECO:0000256" key="4">
    <source>
        <dbReference type="SAM" id="MobiDB-lite"/>
    </source>
</evidence>
<protein>
    <submittedName>
        <fullName evidence="5">Uncharacterized protein</fullName>
    </submittedName>
</protein>
<evidence type="ECO:0000313" key="6">
    <source>
        <dbReference type="Proteomes" id="UP001147752"/>
    </source>
</evidence>
<organism evidence="5 6">
    <name type="scientific">Penicillium concentricum</name>
    <dbReference type="NCBI Taxonomy" id="293559"/>
    <lineage>
        <taxon>Eukaryota</taxon>
        <taxon>Fungi</taxon>
        <taxon>Dikarya</taxon>
        <taxon>Ascomycota</taxon>
        <taxon>Pezizomycotina</taxon>
        <taxon>Eurotiomycetes</taxon>
        <taxon>Eurotiomycetidae</taxon>
        <taxon>Eurotiales</taxon>
        <taxon>Aspergillaceae</taxon>
        <taxon>Penicillium</taxon>
    </lineage>
</organism>
<keyword evidence="3" id="KW-0449">Lipoprotein</keyword>
<evidence type="ECO:0000313" key="5">
    <source>
        <dbReference type="EMBL" id="KAJ5383103.1"/>
    </source>
</evidence>
<keyword evidence="2" id="KW-0564">Palmitate</keyword>
<dbReference type="AlphaFoldDB" id="A0A9W9SR33"/>
<dbReference type="Proteomes" id="UP001147752">
    <property type="component" value="Unassembled WGS sequence"/>
</dbReference>
<feature type="compositionally biased region" description="Basic and acidic residues" evidence="4">
    <location>
        <begin position="107"/>
        <end position="126"/>
    </location>
</feature>
<comment type="caution">
    <text evidence="5">The sequence shown here is derived from an EMBL/GenBank/DDBJ whole genome shotgun (WGS) entry which is preliminary data.</text>
</comment>
<keyword evidence="1" id="KW-0519">Myristate</keyword>
<accession>A0A9W9SR33</accession>
<dbReference type="InterPro" id="IPR031632">
    <property type="entry name" value="SVIP"/>
</dbReference>
<feature type="compositionally biased region" description="Polar residues" evidence="4">
    <location>
        <begin position="1"/>
        <end position="11"/>
    </location>
</feature>
<feature type="region of interest" description="Disordered" evidence="4">
    <location>
        <begin position="1"/>
        <end position="126"/>
    </location>
</feature>
<sequence>MGNICSRSSNEADPFSQAGRVVGTNSGTSAAPRAPLPAKTNWKATPGRTLGESNTDGSTPGTDEARANAAIAAQKRAEGASANKGKLGSKLAAQKAQTQAQTLDQVSRTERAARDVDGAEAARRWE</sequence>
<feature type="compositionally biased region" description="Low complexity" evidence="4">
    <location>
        <begin position="90"/>
        <end position="103"/>
    </location>
</feature>
<evidence type="ECO:0000256" key="1">
    <source>
        <dbReference type="ARBA" id="ARBA00022707"/>
    </source>
</evidence>